<dbReference type="Proteomes" id="UP000001554">
    <property type="component" value="Unplaced"/>
</dbReference>
<dbReference type="PROSITE" id="PS50088">
    <property type="entry name" value="ANK_REPEAT"/>
    <property type="match status" value="3"/>
</dbReference>
<dbReference type="PROSITE" id="PS50297">
    <property type="entry name" value="ANK_REP_REGION"/>
    <property type="match status" value="2"/>
</dbReference>
<evidence type="ECO:0000259" key="6">
    <source>
        <dbReference type="PROSITE" id="PS50865"/>
    </source>
</evidence>
<dbReference type="Pfam" id="PF01753">
    <property type="entry name" value="zf-MYND"/>
    <property type="match status" value="1"/>
</dbReference>
<dbReference type="PROSITE" id="PS50865">
    <property type="entry name" value="ZF_MYND_2"/>
    <property type="match status" value="1"/>
</dbReference>
<dbReference type="PANTHER" id="PTHR24144:SF5">
    <property type="entry name" value="BTB DOMAIN-CONTAINING PROTEIN"/>
    <property type="match status" value="1"/>
</dbReference>
<evidence type="ECO:0000313" key="7">
    <source>
        <dbReference type="Proteomes" id="UP000001554"/>
    </source>
</evidence>
<proteinExistence type="predicted"/>
<dbReference type="RefSeq" id="XP_035664670.1">
    <property type="nucleotide sequence ID" value="XM_035808777.1"/>
</dbReference>
<accession>A0A9J7HUI0</accession>
<dbReference type="KEGG" id="bfo:118408140"/>
<name>A0A9J7HUI0_BRAFL</name>
<dbReference type="Pfam" id="PF00023">
    <property type="entry name" value="Ank"/>
    <property type="match status" value="1"/>
</dbReference>
<keyword evidence="7" id="KW-1185">Reference proteome</keyword>
<feature type="repeat" description="ANK" evidence="4">
    <location>
        <begin position="111"/>
        <end position="143"/>
    </location>
</feature>
<evidence type="ECO:0000313" key="8">
    <source>
        <dbReference type="RefSeq" id="XP_035664670.1"/>
    </source>
</evidence>
<dbReference type="Gene3D" id="1.25.40.20">
    <property type="entry name" value="Ankyrin repeat-containing domain"/>
    <property type="match status" value="1"/>
</dbReference>
<reference evidence="8" key="1">
    <citation type="submission" date="2025-08" db="UniProtKB">
        <authorList>
            <consortium name="RefSeq"/>
        </authorList>
    </citation>
    <scope>IDENTIFICATION</scope>
    <source>
        <strain evidence="8">S238N-H82</strain>
        <tissue evidence="8">Testes</tissue>
    </source>
</reference>
<gene>
    <name evidence="8" type="primary">LOC118408140</name>
</gene>
<keyword evidence="1" id="KW-0479">Metal-binding</keyword>
<evidence type="ECO:0000256" key="2">
    <source>
        <dbReference type="ARBA" id="ARBA00022771"/>
    </source>
</evidence>
<evidence type="ECO:0000256" key="5">
    <source>
        <dbReference type="PROSITE-ProRule" id="PRU00134"/>
    </source>
</evidence>
<feature type="domain" description="MYND-type" evidence="6">
    <location>
        <begin position="173"/>
        <end position="214"/>
    </location>
</feature>
<feature type="repeat" description="ANK" evidence="4">
    <location>
        <begin position="45"/>
        <end position="77"/>
    </location>
</feature>
<dbReference type="GeneID" id="118408140"/>
<keyword evidence="2 5" id="KW-0863">Zinc-finger</keyword>
<evidence type="ECO:0000256" key="4">
    <source>
        <dbReference type="PROSITE-ProRule" id="PRU00023"/>
    </source>
</evidence>
<evidence type="ECO:0000256" key="3">
    <source>
        <dbReference type="ARBA" id="ARBA00022833"/>
    </source>
</evidence>
<protein>
    <submittedName>
        <fullName evidence="8">Poly [ADP-ribose] polymerase tankyrase-2-like isoform X1</fullName>
    </submittedName>
</protein>
<dbReference type="AlphaFoldDB" id="A0A9J7HUI0"/>
<dbReference type="InterPro" id="IPR002110">
    <property type="entry name" value="Ankyrin_rpt"/>
</dbReference>
<keyword evidence="3" id="KW-0862">Zinc</keyword>
<dbReference type="InterPro" id="IPR036770">
    <property type="entry name" value="Ankyrin_rpt-contain_sf"/>
</dbReference>
<dbReference type="Pfam" id="PF12796">
    <property type="entry name" value="Ank_2"/>
    <property type="match status" value="1"/>
</dbReference>
<dbReference type="Gene3D" id="6.10.140.2220">
    <property type="match status" value="1"/>
</dbReference>
<keyword evidence="4" id="KW-0040">ANK repeat</keyword>
<dbReference type="SUPFAM" id="SSF48403">
    <property type="entry name" value="Ankyrin repeat"/>
    <property type="match status" value="1"/>
</dbReference>
<sequence length="249" mass="27710">MAETYSDVNELLLHAAREGSVEGVEMTLKEGADIDYDRVNSEVFSSGTALFLASNRGHVDVVRLLLRKGASVVKRSKSTFAPLHTAAHNGNTEVVDLLVQHGATLEIKDGFQYTPLMTACIYNHVDTVKRLIELGARPDLPDSYIDDMRGNLSTESMQLVQEARKSKLLRCCNPKCGKPGYRKTMKLCGRCKLTRYCSRDCQIQHWSVGHKKCCGHDAYTNDGPSPFFKFFKSMADDLIAQACARAKEL</sequence>
<dbReference type="PANTHER" id="PTHR24144">
    <property type="entry name" value="ANKYRIN REPEAT DOMAIN-CONTAINING PROTEIN 49"/>
    <property type="match status" value="1"/>
</dbReference>
<dbReference type="SUPFAM" id="SSF144232">
    <property type="entry name" value="HIT/MYND zinc finger-like"/>
    <property type="match status" value="1"/>
</dbReference>
<organism evidence="7 8">
    <name type="scientific">Branchiostoma floridae</name>
    <name type="common">Florida lancelet</name>
    <name type="synonym">Amphioxus</name>
    <dbReference type="NCBI Taxonomy" id="7739"/>
    <lineage>
        <taxon>Eukaryota</taxon>
        <taxon>Metazoa</taxon>
        <taxon>Chordata</taxon>
        <taxon>Cephalochordata</taxon>
        <taxon>Leptocardii</taxon>
        <taxon>Amphioxiformes</taxon>
        <taxon>Branchiostomatidae</taxon>
        <taxon>Branchiostoma</taxon>
    </lineage>
</organism>
<dbReference type="GO" id="GO:0008270">
    <property type="term" value="F:zinc ion binding"/>
    <property type="evidence" value="ECO:0007669"/>
    <property type="project" value="UniProtKB-KW"/>
</dbReference>
<dbReference type="InterPro" id="IPR002893">
    <property type="entry name" value="Znf_MYND"/>
</dbReference>
<dbReference type="SMART" id="SM00248">
    <property type="entry name" value="ANK"/>
    <property type="match status" value="4"/>
</dbReference>
<evidence type="ECO:0000256" key="1">
    <source>
        <dbReference type="ARBA" id="ARBA00022723"/>
    </source>
</evidence>
<feature type="repeat" description="ANK" evidence="4">
    <location>
        <begin position="78"/>
        <end position="110"/>
    </location>
</feature>